<evidence type="ECO:0000259" key="3">
    <source>
        <dbReference type="PROSITE" id="PS50850"/>
    </source>
</evidence>
<dbReference type="Proteomes" id="UP000887568">
    <property type="component" value="Unplaced"/>
</dbReference>
<feature type="transmembrane region" description="Helical" evidence="2">
    <location>
        <begin position="399"/>
        <end position="419"/>
    </location>
</feature>
<feature type="domain" description="Major facilitator superfamily (MFS) profile" evidence="3">
    <location>
        <begin position="14"/>
        <end position="425"/>
    </location>
</feature>
<feature type="transmembrane region" description="Helical" evidence="2">
    <location>
        <begin position="114"/>
        <end position="133"/>
    </location>
</feature>
<feature type="transmembrane region" description="Helical" evidence="2">
    <location>
        <begin position="58"/>
        <end position="78"/>
    </location>
</feature>
<dbReference type="OMA" id="CHERTNN"/>
<accession>A0A914BCQ1</accession>
<dbReference type="GO" id="GO:0016020">
    <property type="term" value="C:membrane"/>
    <property type="evidence" value="ECO:0007669"/>
    <property type="project" value="UniProtKB-SubCell"/>
</dbReference>
<comment type="subcellular location">
    <subcellularLocation>
        <location evidence="1">Membrane</location>
        <topology evidence="1">Multi-pass membrane protein</topology>
    </subcellularLocation>
</comment>
<dbReference type="AlphaFoldDB" id="A0A914BCQ1"/>
<feature type="transmembrane region" description="Helical" evidence="2">
    <location>
        <begin position="145"/>
        <end position="164"/>
    </location>
</feature>
<feature type="transmembrane region" description="Helical" evidence="2">
    <location>
        <begin position="338"/>
        <end position="358"/>
    </location>
</feature>
<dbReference type="GeneID" id="119741912"/>
<organism evidence="4 5">
    <name type="scientific">Patiria miniata</name>
    <name type="common">Bat star</name>
    <name type="synonym">Asterina miniata</name>
    <dbReference type="NCBI Taxonomy" id="46514"/>
    <lineage>
        <taxon>Eukaryota</taxon>
        <taxon>Metazoa</taxon>
        <taxon>Echinodermata</taxon>
        <taxon>Eleutherozoa</taxon>
        <taxon>Asterozoa</taxon>
        <taxon>Asteroidea</taxon>
        <taxon>Valvatacea</taxon>
        <taxon>Valvatida</taxon>
        <taxon>Asterinidae</taxon>
        <taxon>Patiria</taxon>
    </lineage>
</organism>
<dbReference type="PROSITE" id="PS50850">
    <property type="entry name" value="MFS"/>
    <property type="match status" value="1"/>
</dbReference>
<feature type="transmembrane region" description="Helical" evidence="2">
    <location>
        <begin position="176"/>
        <end position="197"/>
    </location>
</feature>
<feature type="transmembrane region" description="Helical" evidence="2">
    <location>
        <begin position="243"/>
        <end position="267"/>
    </location>
</feature>
<evidence type="ECO:0000256" key="2">
    <source>
        <dbReference type="SAM" id="Phobius"/>
    </source>
</evidence>
<feature type="transmembrane region" description="Helical" evidence="2">
    <location>
        <begin position="279"/>
        <end position="299"/>
    </location>
</feature>
<dbReference type="InterPro" id="IPR050327">
    <property type="entry name" value="Proton-linked_MCT"/>
</dbReference>
<reference evidence="4" key="1">
    <citation type="submission" date="2022-11" db="UniProtKB">
        <authorList>
            <consortium name="EnsemblMetazoa"/>
        </authorList>
    </citation>
    <scope>IDENTIFICATION</scope>
</reference>
<dbReference type="InterPro" id="IPR036259">
    <property type="entry name" value="MFS_trans_sf"/>
</dbReference>
<dbReference type="RefSeq" id="XP_038073786.1">
    <property type="nucleotide sequence ID" value="XM_038217858.1"/>
</dbReference>
<dbReference type="Gene3D" id="1.20.1250.20">
    <property type="entry name" value="MFS general substrate transporter like domains"/>
    <property type="match status" value="1"/>
</dbReference>
<dbReference type="InterPro" id="IPR020846">
    <property type="entry name" value="MFS_dom"/>
</dbReference>
<keyword evidence="2" id="KW-0812">Transmembrane</keyword>
<sequence length="426" mass="46214">MGICSRRSSMEETTKEFNSNGCFILLMSFSVVAQWGGVFKSLGVLLPALTDQFTDHVWLTGIAVSVMAVSVDIAALFSTLFEDKFGSRRMIILSTLMVGVGLVLVPLATSIIHIAVILAVVVGPGVGIGIVLSKATLGRSFSKRYSLASGISHTGQVLSLLAFAPMVQLFLDTYGWRGATLLLAGVCFHPAVCAILAREKQPHYELPVDQHDQQEPNSTCRVCLRSCFTRALSTLDLRILLRFNFWVVFSCMFGIRFVNTAWFLFYVSNLQSKGFSPQASAAICSASGVGYFFGCVLFAPFVDRGLVKCSTTVIISSLALSLSLVLDPWLKDTLSVTVLTVLYGLSSSSLFTLIDVLTKELLGRDRLTSAFSWIGFLGMLANVLGGFLPGWIYDTTGSYDLTFIIMGITPAVALIPLVIGRITKRV</sequence>
<name>A0A914BCQ1_PATMI</name>
<keyword evidence="5" id="KW-1185">Reference proteome</keyword>
<dbReference type="OrthoDB" id="410267at2759"/>
<proteinExistence type="predicted"/>
<feature type="transmembrane region" description="Helical" evidence="2">
    <location>
        <begin position="306"/>
        <end position="326"/>
    </location>
</feature>
<evidence type="ECO:0000313" key="4">
    <source>
        <dbReference type="EnsemblMetazoa" id="XP_038073786.1"/>
    </source>
</evidence>
<dbReference type="GO" id="GO:0008028">
    <property type="term" value="F:monocarboxylic acid transmembrane transporter activity"/>
    <property type="evidence" value="ECO:0007669"/>
    <property type="project" value="TreeGrafter"/>
</dbReference>
<dbReference type="EnsemblMetazoa" id="XM_038217858.1">
    <property type="protein sequence ID" value="XP_038073786.1"/>
    <property type="gene ID" value="LOC119741912"/>
</dbReference>
<dbReference type="Pfam" id="PF07690">
    <property type="entry name" value="MFS_1"/>
    <property type="match status" value="1"/>
</dbReference>
<keyword evidence="2" id="KW-0472">Membrane</keyword>
<dbReference type="InterPro" id="IPR011701">
    <property type="entry name" value="MFS"/>
</dbReference>
<evidence type="ECO:0000256" key="1">
    <source>
        <dbReference type="ARBA" id="ARBA00004141"/>
    </source>
</evidence>
<dbReference type="SUPFAM" id="SSF103473">
    <property type="entry name" value="MFS general substrate transporter"/>
    <property type="match status" value="1"/>
</dbReference>
<protein>
    <recommendedName>
        <fullName evidence="3">Major facilitator superfamily (MFS) profile domain-containing protein</fullName>
    </recommendedName>
</protein>
<dbReference type="PANTHER" id="PTHR11360:SF303">
    <property type="entry name" value="MAJOR FACILITATOR SUPERFAMILY (MFS) PROFILE DOMAIN-CONTAINING PROTEIN"/>
    <property type="match status" value="1"/>
</dbReference>
<dbReference type="PANTHER" id="PTHR11360">
    <property type="entry name" value="MONOCARBOXYLATE TRANSPORTER"/>
    <property type="match status" value="1"/>
</dbReference>
<evidence type="ECO:0000313" key="5">
    <source>
        <dbReference type="Proteomes" id="UP000887568"/>
    </source>
</evidence>
<feature type="transmembrane region" description="Helical" evidence="2">
    <location>
        <begin position="370"/>
        <end position="393"/>
    </location>
</feature>
<feature type="transmembrane region" description="Helical" evidence="2">
    <location>
        <begin position="90"/>
        <end position="108"/>
    </location>
</feature>
<keyword evidence="2" id="KW-1133">Transmembrane helix</keyword>
<feature type="transmembrane region" description="Helical" evidence="2">
    <location>
        <begin position="21"/>
        <end position="38"/>
    </location>
</feature>